<dbReference type="Proteomes" id="UP001166585">
    <property type="component" value="Unassembled WGS sequence"/>
</dbReference>
<evidence type="ECO:0000256" key="2">
    <source>
        <dbReference type="ARBA" id="ARBA00007069"/>
    </source>
</evidence>
<feature type="transmembrane region" description="Helical" evidence="8">
    <location>
        <begin position="102"/>
        <end position="125"/>
    </location>
</feature>
<evidence type="ECO:0000256" key="1">
    <source>
        <dbReference type="ARBA" id="ARBA00004651"/>
    </source>
</evidence>
<name>A0ABS5R7J1_9HYPH</name>
<keyword evidence="6 8" id="KW-1133">Transmembrane helix</keyword>
<evidence type="ECO:0000313" key="10">
    <source>
        <dbReference type="EMBL" id="MBS9477619.1"/>
    </source>
</evidence>
<evidence type="ECO:0000256" key="3">
    <source>
        <dbReference type="ARBA" id="ARBA00022448"/>
    </source>
</evidence>
<accession>A0ABS5R7J1</accession>
<evidence type="ECO:0000256" key="5">
    <source>
        <dbReference type="ARBA" id="ARBA00022692"/>
    </source>
</evidence>
<comment type="subcellular location">
    <subcellularLocation>
        <location evidence="1 8">Cell membrane</location>
        <topology evidence="1 8">Multi-pass membrane protein</topology>
    </subcellularLocation>
</comment>
<dbReference type="InterPro" id="IPR000515">
    <property type="entry name" value="MetI-like"/>
</dbReference>
<dbReference type="PANTHER" id="PTHR43848">
    <property type="entry name" value="PUTRESCINE TRANSPORT SYSTEM PERMEASE PROTEIN POTI"/>
    <property type="match status" value="1"/>
</dbReference>
<dbReference type="RefSeq" id="WP_213755360.1">
    <property type="nucleotide sequence ID" value="NZ_JAHCQH010000015.1"/>
</dbReference>
<protein>
    <submittedName>
        <fullName evidence="10">ABC transporter permease</fullName>
    </submittedName>
</protein>
<keyword evidence="7 8" id="KW-0472">Membrane</keyword>
<comment type="caution">
    <text evidence="10">The sequence shown here is derived from an EMBL/GenBank/DDBJ whole genome shotgun (WGS) entry which is preliminary data.</text>
</comment>
<evidence type="ECO:0000256" key="4">
    <source>
        <dbReference type="ARBA" id="ARBA00022475"/>
    </source>
</evidence>
<evidence type="ECO:0000256" key="7">
    <source>
        <dbReference type="ARBA" id="ARBA00023136"/>
    </source>
</evidence>
<feature type="transmembrane region" description="Helical" evidence="8">
    <location>
        <begin position="242"/>
        <end position="263"/>
    </location>
</feature>
<dbReference type="Pfam" id="PF00528">
    <property type="entry name" value="BPD_transp_1"/>
    <property type="match status" value="1"/>
</dbReference>
<dbReference type="EMBL" id="JAHCQH010000015">
    <property type="protein sequence ID" value="MBS9477619.1"/>
    <property type="molecule type" value="Genomic_DNA"/>
</dbReference>
<keyword evidence="5 8" id="KW-0812">Transmembrane</keyword>
<reference evidence="10" key="1">
    <citation type="submission" date="2021-05" db="EMBL/GenBank/DDBJ databases">
        <authorList>
            <person name="Sun Q."/>
            <person name="Inoue M."/>
        </authorList>
    </citation>
    <scope>NUCLEOTIDE SEQUENCE</scope>
    <source>
        <strain evidence="10">VKM B-3255</strain>
    </source>
</reference>
<proteinExistence type="inferred from homology"/>
<dbReference type="PROSITE" id="PS50928">
    <property type="entry name" value="ABC_TM1"/>
    <property type="match status" value="1"/>
</dbReference>
<feature type="transmembrane region" description="Helical" evidence="8">
    <location>
        <begin position="145"/>
        <end position="164"/>
    </location>
</feature>
<dbReference type="Gene3D" id="1.10.3720.10">
    <property type="entry name" value="MetI-like"/>
    <property type="match status" value="1"/>
</dbReference>
<dbReference type="CDD" id="cd06261">
    <property type="entry name" value="TM_PBP2"/>
    <property type="match status" value="1"/>
</dbReference>
<feature type="transmembrane region" description="Helical" evidence="8">
    <location>
        <begin position="185"/>
        <end position="207"/>
    </location>
</feature>
<evidence type="ECO:0000256" key="6">
    <source>
        <dbReference type="ARBA" id="ARBA00022989"/>
    </source>
</evidence>
<evidence type="ECO:0000259" key="9">
    <source>
        <dbReference type="PROSITE" id="PS50928"/>
    </source>
</evidence>
<dbReference type="InterPro" id="IPR035906">
    <property type="entry name" value="MetI-like_sf"/>
</dbReference>
<sequence>MNGGAFQRVMFAVYIAIFFLYLLGPLAVMAISAFNTPQYPQVWPIEGLTLDWFGLLLADADMMYGLQTSVWIGLLVVCISVPTGLAGAIVMTQIQSRLRSTYYLIVVSPVLTPGIIIGISTVVFWRQFTTDTGTRFLYDGIALTVLGQSSFISAYCMLIILARLQRFDRVQEEAALDLGASYPQVFRHILLPFLKPALASAAVLAFLSSFENYNTTTFSILSDKTLTTVLAGRVRQGTTPSISALAVLIVGVTILAAIAYEIWKRRADAAAARRQRAALAAEEAELAGEPVPA</sequence>
<comment type="similarity">
    <text evidence="2">Belongs to the binding-protein-dependent transport system permease family. CysTW subfamily.</text>
</comment>
<dbReference type="InterPro" id="IPR051789">
    <property type="entry name" value="Bact_Polyamine_Transport"/>
</dbReference>
<feature type="transmembrane region" description="Helical" evidence="8">
    <location>
        <begin position="70"/>
        <end position="90"/>
    </location>
</feature>
<feature type="transmembrane region" description="Helical" evidence="8">
    <location>
        <begin position="12"/>
        <end position="34"/>
    </location>
</feature>
<keyword evidence="3 8" id="KW-0813">Transport</keyword>
<dbReference type="SUPFAM" id="SSF161098">
    <property type="entry name" value="MetI-like"/>
    <property type="match status" value="1"/>
</dbReference>
<organism evidence="10 11">
    <name type="scientific">Ancylobacter radicis</name>
    <dbReference type="NCBI Taxonomy" id="2836179"/>
    <lineage>
        <taxon>Bacteria</taxon>
        <taxon>Pseudomonadati</taxon>
        <taxon>Pseudomonadota</taxon>
        <taxon>Alphaproteobacteria</taxon>
        <taxon>Hyphomicrobiales</taxon>
        <taxon>Xanthobacteraceae</taxon>
        <taxon>Ancylobacter</taxon>
    </lineage>
</organism>
<keyword evidence="4" id="KW-1003">Cell membrane</keyword>
<evidence type="ECO:0000313" key="11">
    <source>
        <dbReference type="Proteomes" id="UP001166585"/>
    </source>
</evidence>
<feature type="domain" description="ABC transmembrane type-1" evidence="9">
    <location>
        <begin position="66"/>
        <end position="260"/>
    </location>
</feature>
<evidence type="ECO:0000256" key="8">
    <source>
        <dbReference type="RuleBase" id="RU363032"/>
    </source>
</evidence>
<dbReference type="PANTHER" id="PTHR43848:SF2">
    <property type="entry name" value="PUTRESCINE TRANSPORT SYSTEM PERMEASE PROTEIN POTI"/>
    <property type="match status" value="1"/>
</dbReference>
<keyword evidence="11" id="KW-1185">Reference proteome</keyword>
<gene>
    <name evidence="10" type="ORF">KIP89_10910</name>
</gene>